<accession>A0ABT8C8W4</accession>
<evidence type="ECO:0000256" key="1">
    <source>
        <dbReference type="ARBA" id="ARBA00022801"/>
    </source>
</evidence>
<dbReference type="Gene3D" id="3.60.110.10">
    <property type="entry name" value="Carbon-nitrogen hydrolase"/>
    <property type="match status" value="1"/>
</dbReference>
<comment type="caution">
    <text evidence="3">The sequence shown here is derived from an EMBL/GenBank/DDBJ whole genome shotgun (WGS) entry which is preliminary data.</text>
</comment>
<dbReference type="EMBL" id="JAUFQS010000010">
    <property type="protein sequence ID" value="MDN3688512.1"/>
    <property type="molecule type" value="Genomic_DNA"/>
</dbReference>
<dbReference type="InterPro" id="IPR050345">
    <property type="entry name" value="Aliph_Amidase/BUP"/>
</dbReference>
<dbReference type="PANTHER" id="PTHR43674:SF16">
    <property type="entry name" value="CARBON-NITROGEN FAMILY, PUTATIVE (AFU_ORTHOLOGUE AFUA_5G02350)-RELATED"/>
    <property type="match status" value="1"/>
</dbReference>
<reference evidence="4" key="1">
    <citation type="journal article" date="2019" name="Int. J. Syst. Evol. Microbiol.">
        <title>The Global Catalogue of Microorganisms (GCM) 10K type strain sequencing project: providing services to taxonomists for standard genome sequencing and annotation.</title>
        <authorList>
            <consortium name="The Broad Institute Genomics Platform"/>
            <consortium name="The Broad Institute Genome Sequencing Center for Infectious Disease"/>
            <person name="Wu L."/>
            <person name="Ma J."/>
        </authorList>
    </citation>
    <scope>NUCLEOTIDE SEQUENCE [LARGE SCALE GENOMIC DNA]</scope>
    <source>
        <strain evidence="4">CECT 7706</strain>
    </source>
</reference>
<evidence type="ECO:0000313" key="4">
    <source>
        <dbReference type="Proteomes" id="UP001236663"/>
    </source>
</evidence>
<dbReference type="InterPro" id="IPR006311">
    <property type="entry name" value="TAT_signal"/>
</dbReference>
<dbReference type="RefSeq" id="WP_163386803.1">
    <property type="nucleotide sequence ID" value="NZ_JAUFQS010000010.1"/>
</dbReference>
<dbReference type="GO" id="GO:0016787">
    <property type="term" value="F:hydrolase activity"/>
    <property type="evidence" value="ECO:0007669"/>
    <property type="project" value="UniProtKB-KW"/>
</dbReference>
<dbReference type="PANTHER" id="PTHR43674">
    <property type="entry name" value="NITRILASE C965.09-RELATED"/>
    <property type="match status" value="1"/>
</dbReference>
<dbReference type="CDD" id="cd07197">
    <property type="entry name" value="nitrilase"/>
    <property type="match status" value="1"/>
</dbReference>
<keyword evidence="1 3" id="KW-0378">Hydrolase</keyword>
<dbReference type="InterPro" id="IPR036526">
    <property type="entry name" value="C-N_Hydrolase_sf"/>
</dbReference>
<dbReference type="SUPFAM" id="SSF56317">
    <property type="entry name" value="Carbon-nitrogen hydrolase"/>
    <property type="match status" value="1"/>
</dbReference>
<dbReference type="InterPro" id="IPR003010">
    <property type="entry name" value="C-N_Hydrolase"/>
</dbReference>
<dbReference type="PROSITE" id="PS51318">
    <property type="entry name" value="TAT"/>
    <property type="match status" value="1"/>
</dbReference>
<proteinExistence type="predicted"/>
<gene>
    <name evidence="3" type="ORF">QWZ15_11780</name>
</gene>
<dbReference type="Pfam" id="PF00795">
    <property type="entry name" value="CN_hydrolase"/>
    <property type="match status" value="1"/>
</dbReference>
<dbReference type="Proteomes" id="UP001236663">
    <property type="component" value="Unassembled WGS sequence"/>
</dbReference>
<evidence type="ECO:0000259" key="2">
    <source>
        <dbReference type="PROSITE" id="PS50263"/>
    </source>
</evidence>
<protein>
    <submittedName>
        <fullName evidence="3">Carbon-nitrogen hydrolase family protein</fullName>
    </submittedName>
</protein>
<keyword evidence="4" id="KW-1185">Reference proteome</keyword>
<organism evidence="3 4">
    <name type="scientific">Cyclobacterium jeungdonense</name>
    <dbReference type="NCBI Taxonomy" id="708087"/>
    <lineage>
        <taxon>Bacteria</taxon>
        <taxon>Pseudomonadati</taxon>
        <taxon>Bacteroidota</taxon>
        <taxon>Cytophagia</taxon>
        <taxon>Cytophagales</taxon>
        <taxon>Cyclobacteriaceae</taxon>
        <taxon>Cyclobacterium</taxon>
    </lineage>
</organism>
<sequence length="353" mass="40255">MDKKPNPRRKFLKTAALTAGVSSVGILPARSQPFQGSEASEKLPREVWVAGISQTDIRENTAEEMFDRIFDLMDRALVNQPDIICLPEVFHTSNVAKKYTLSEKLALSKKVMPRMAAFAKANRCYLVVAVNTEENGNIFNSAVLLDRNGFRVGEYRKIHLTENEINNGLTPGPLDPPVFQTDFGKVGIQICFDVMWDDGWKKLKDKGAEIVFWPSAYGGGQSLKAKALQHRYVLATSTRKGSSKLWDIEGSELAQTGFWEKNWYCAPVNLEKAFLHTWPFVQHFNEIKEKYGRKIRITNFHEEEWSVIESLSPEILIADILKEFNLKTYDQHRHDSEMAQIKARNSMTLKKVN</sequence>
<name>A0ABT8C8W4_9BACT</name>
<feature type="domain" description="CN hydrolase" evidence="2">
    <location>
        <begin position="48"/>
        <end position="270"/>
    </location>
</feature>
<dbReference type="PROSITE" id="PS50263">
    <property type="entry name" value="CN_HYDROLASE"/>
    <property type="match status" value="1"/>
</dbReference>
<evidence type="ECO:0000313" key="3">
    <source>
        <dbReference type="EMBL" id="MDN3688512.1"/>
    </source>
</evidence>